<proteinExistence type="predicted"/>
<dbReference type="AlphaFoldDB" id="A0A382X425"/>
<name>A0A382X425_9ZZZZ</name>
<dbReference type="EMBL" id="UINC01164811">
    <property type="protein sequence ID" value="SVD65852.1"/>
    <property type="molecule type" value="Genomic_DNA"/>
</dbReference>
<feature type="non-terminal residue" evidence="1">
    <location>
        <position position="1"/>
    </location>
</feature>
<organism evidence="1">
    <name type="scientific">marine metagenome</name>
    <dbReference type="NCBI Taxonomy" id="408172"/>
    <lineage>
        <taxon>unclassified sequences</taxon>
        <taxon>metagenomes</taxon>
        <taxon>ecological metagenomes</taxon>
    </lineage>
</organism>
<gene>
    <name evidence="1" type="ORF">METZ01_LOCUS418706</name>
</gene>
<accession>A0A382X425</accession>
<evidence type="ECO:0000313" key="1">
    <source>
        <dbReference type="EMBL" id="SVD65852.1"/>
    </source>
</evidence>
<sequence length="195" mass="21714">VGSYEFFVQIRDGEHVILDTDLSGAGKWLRWLAEQPPEGRVNEFEAKFVSGTALAEAFTATDGRVSHHVGPSRNTTEARKVAPLFDPDETYEAIVFEGGGPWVSEPRPSTIRDRPAAGQVQRTYLAVKHGGRVAALYMIEQDRNSLNDMVLRDTGWVATATLTDWRFGERSDIDEISLEEAKWFAESVGLGQFIK</sequence>
<protein>
    <submittedName>
        <fullName evidence="1">Uncharacterized protein</fullName>
    </submittedName>
</protein>
<reference evidence="1" key="1">
    <citation type="submission" date="2018-05" db="EMBL/GenBank/DDBJ databases">
        <authorList>
            <person name="Lanie J.A."/>
            <person name="Ng W.-L."/>
            <person name="Kazmierczak K.M."/>
            <person name="Andrzejewski T.M."/>
            <person name="Davidsen T.M."/>
            <person name="Wayne K.J."/>
            <person name="Tettelin H."/>
            <person name="Glass J.I."/>
            <person name="Rusch D."/>
            <person name="Podicherti R."/>
            <person name="Tsui H.-C.T."/>
            <person name="Winkler M.E."/>
        </authorList>
    </citation>
    <scope>NUCLEOTIDE SEQUENCE</scope>
</reference>